<organism evidence="1 2">
    <name type="scientific">Paenibacillus polymyxa</name>
    <name type="common">Bacillus polymyxa</name>
    <dbReference type="NCBI Taxonomy" id="1406"/>
    <lineage>
        <taxon>Bacteria</taxon>
        <taxon>Bacillati</taxon>
        <taxon>Bacillota</taxon>
        <taxon>Bacilli</taxon>
        <taxon>Bacillales</taxon>
        <taxon>Paenibacillaceae</taxon>
        <taxon>Paenibacillus</taxon>
    </lineage>
</organism>
<dbReference type="AlphaFoldDB" id="A0AAP4ECS5"/>
<name>A0AAP4ECS5_PAEPO</name>
<sequence>MNYTIFYSWQSDLPNNTNRSFIEDVIKKAIKRSKNTGYSIYFDYDRDTLGVTGSPDISETIFNKIDKTDIFICDVSIINQDYGGRKTPNPNVLLELGYAAKVLGWEKIICLFNKKFGNVRDVPFDLNHKRILFYDSDELDEKERVSKIIYQSISEIHSKGILFNPIKDHIKGKIDFCLLEILKHMTSFVFGTVSMSESLARVTELLNLTESTLNEKLQEDKEILGFFVYNNLNDVSEKLDDLYTVITTSNTYPVEWAITILKFRDWIRSYRWSISPRSNLNIFQDVKKIDDKYDVISASKMNSLNPINSYILAKKDAEGKFRVVNKAIINIGQKEPLLSFHNINFDSRNKLSKRIWDVITISNEWLDKNGSEIVLDPDYYHIGG</sequence>
<reference evidence="1" key="1">
    <citation type="submission" date="2023-04" db="EMBL/GenBank/DDBJ databases">
        <title>Uncovering the Secrets of Slow-Growing Bacteria in Tropical Savanna Soil through Cultivation and Genomic Analysis.</title>
        <authorList>
            <person name="Goncalves O.S."/>
            <person name="Santana M.F."/>
        </authorList>
    </citation>
    <scope>NUCLEOTIDE SEQUENCE</scope>
    <source>
        <strain evidence="1">ANTI</strain>
    </source>
</reference>
<proteinExistence type="predicted"/>
<dbReference type="RefSeq" id="WP_049828473.1">
    <property type="nucleotide sequence ID" value="NZ_JARVWT010000013.1"/>
</dbReference>
<accession>A0AAP4ECS5</accession>
<dbReference type="EMBL" id="JARVWT010000013">
    <property type="protein sequence ID" value="MDH2333753.1"/>
    <property type="molecule type" value="Genomic_DNA"/>
</dbReference>
<evidence type="ECO:0008006" key="3">
    <source>
        <dbReference type="Google" id="ProtNLM"/>
    </source>
</evidence>
<evidence type="ECO:0000313" key="1">
    <source>
        <dbReference type="EMBL" id="MDH2333753.1"/>
    </source>
</evidence>
<protein>
    <recommendedName>
        <fullName evidence="3">CD-NTase-associated protein 12/Pycsar effector protein TIR domain-containing protein</fullName>
    </recommendedName>
</protein>
<evidence type="ECO:0000313" key="2">
    <source>
        <dbReference type="Proteomes" id="UP001229409"/>
    </source>
</evidence>
<comment type="caution">
    <text evidence="1">The sequence shown here is derived from an EMBL/GenBank/DDBJ whole genome shotgun (WGS) entry which is preliminary data.</text>
</comment>
<dbReference type="Proteomes" id="UP001229409">
    <property type="component" value="Unassembled WGS sequence"/>
</dbReference>
<gene>
    <name evidence="1" type="ORF">QDS18_23070</name>
</gene>